<evidence type="ECO:0000256" key="1">
    <source>
        <dbReference type="SAM" id="Coils"/>
    </source>
</evidence>
<dbReference type="Gene3D" id="1.20.58.80">
    <property type="entry name" value="Phosphotransferase system, lactose/cellobiose-type IIA subunit"/>
    <property type="match status" value="1"/>
</dbReference>
<feature type="compositionally biased region" description="Basic residues" evidence="2">
    <location>
        <begin position="92"/>
        <end position="105"/>
    </location>
</feature>
<feature type="compositionally biased region" description="Basic and acidic residues" evidence="2">
    <location>
        <begin position="294"/>
        <end position="307"/>
    </location>
</feature>
<dbReference type="InterPro" id="IPR007330">
    <property type="entry name" value="MIT_dom"/>
</dbReference>
<proteinExistence type="predicted"/>
<gene>
    <name evidence="4" type="ORF">ALTATR162_LOCUS11154</name>
</gene>
<protein>
    <recommendedName>
        <fullName evidence="3">MIT domain-containing protein</fullName>
    </recommendedName>
</protein>
<feature type="compositionally biased region" description="Pro residues" evidence="2">
    <location>
        <begin position="871"/>
        <end position="884"/>
    </location>
</feature>
<feature type="compositionally biased region" description="Polar residues" evidence="2">
    <location>
        <begin position="71"/>
        <end position="82"/>
    </location>
</feature>
<dbReference type="SUPFAM" id="SSF116846">
    <property type="entry name" value="MIT domain"/>
    <property type="match status" value="1"/>
</dbReference>
<name>A0A8J2N6Z2_9PLEO</name>
<dbReference type="Proteomes" id="UP000676310">
    <property type="component" value="Unassembled WGS sequence"/>
</dbReference>
<feature type="domain" description="MIT" evidence="3">
    <location>
        <begin position="356"/>
        <end position="420"/>
    </location>
</feature>
<feature type="region of interest" description="Disordered" evidence="2">
    <location>
        <begin position="797"/>
        <end position="1007"/>
    </location>
</feature>
<keyword evidence="1" id="KW-0175">Coiled coil</keyword>
<feature type="region of interest" description="Disordered" evidence="2">
    <location>
        <begin position="1"/>
        <end position="358"/>
    </location>
</feature>
<feature type="compositionally biased region" description="Low complexity" evidence="2">
    <location>
        <begin position="534"/>
        <end position="547"/>
    </location>
</feature>
<organism evidence="4 5">
    <name type="scientific">Alternaria atra</name>
    <dbReference type="NCBI Taxonomy" id="119953"/>
    <lineage>
        <taxon>Eukaryota</taxon>
        <taxon>Fungi</taxon>
        <taxon>Dikarya</taxon>
        <taxon>Ascomycota</taxon>
        <taxon>Pezizomycotina</taxon>
        <taxon>Dothideomycetes</taxon>
        <taxon>Pleosporomycetidae</taxon>
        <taxon>Pleosporales</taxon>
        <taxon>Pleosporineae</taxon>
        <taxon>Pleosporaceae</taxon>
        <taxon>Alternaria</taxon>
        <taxon>Alternaria sect. Ulocladioides</taxon>
    </lineage>
</organism>
<feature type="compositionally biased region" description="Polar residues" evidence="2">
    <location>
        <begin position="1"/>
        <end position="10"/>
    </location>
</feature>
<feature type="compositionally biased region" description="Polar residues" evidence="2">
    <location>
        <begin position="202"/>
        <end position="212"/>
    </location>
</feature>
<feature type="region of interest" description="Disordered" evidence="2">
    <location>
        <begin position="607"/>
        <end position="634"/>
    </location>
</feature>
<feature type="compositionally biased region" description="Low complexity" evidence="2">
    <location>
        <begin position="184"/>
        <end position="201"/>
    </location>
</feature>
<dbReference type="GeneID" id="67011395"/>
<evidence type="ECO:0000259" key="3">
    <source>
        <dbReference type="Pfam" id="PF04212"/>
    </source>
</evidence>
<feature type="compositionally biased region" description="Pro residues" evidence="2">
    <location>
        <begin position="167"/>
        <end position="176"/>
    </location>
</feature>
<feature type="compositionally biased region" description="Polar residues" evidence="2">
    <location>
        <begin position="984"/>
        <end position="999"/>
    </location>
</feature>
<sequence length="1363" mass="146901">MNITTAQPDNPSHRRQSSRSGSISSSSLARSASLRDANNPESASSRRSSAANGAADGIAAARDGPAASASVNRWSQSTATPSRDQQQERRDQHHQHANHQHHPSFSRKLSITTTLPTTTPTTANGSAPHPQSPSRTANSASRSPTSPRRQRPRSPAYDPPSSVTAPPKIPSLPPIHLPSTVYDPNTPTSTSTANNSPSASSLFTPNILSGNQPRDYFNSKPAQPPPAQRPPSRTTKAERVLGKSPLESPAVLHEAADSTSGPGRPSTGRRPSIAAAPRDIAQKPPPSAGHRQAASRDHSRSQSREQFRSASRAHARSPSRDHLRTESNASARLDDGHQGTPPRTRERREKDKKTMLSRALQKANTAVLLDNAQNFEGAMEAYEDACKLLQQVMIRSSQEEDRRKLDAIRVTYTNRIEELRRLDPGYINHSGKSLPARPMSGESLDEHRSMLLLDDDDEQPAVIETATVSRIVNDRSIYDTPSMSEPTPPLSQQLPLRKGFEGPRESVISTAIRDVQRGMQNPQFNLQPPPGRLAPSTSSVRSSAAESMMDRVYMPPPLSPKRSKSPLLSGKTETEPGEYGRLLQPQQAVKSNHQRVHSNESTSWLDTIDESGGSSCSSSVHSMSPGGVRRKHLRNTSGGTEAEFDAALDAAVEAAYDDGYEPYDDDISTPADLIATKMRNVELAKERVREAEREEAIAAAKYRYKETQLRSEGLPHVRESAEIRFNDEADEEERLLDEMTREYMLDGFDFDLQTKSALPRQSDSSGFSGSTYNSSVSSHRTTGGTSLSTVAEVIHPTSKQPPVHHPPPVPAPSGALPALPSVPELQASQPIDTAEVTPRPTTATKDAASVRSRRLSGQNAKSLKIETSVSPVPPAPHTEKPPVPAKDAPLDLPIQPKSAAPTFSTTKPALDPAFKLPALPQASQQSGLRAPSPQPTPYSPAETAPTVSPATPALGHAVPNEAGLVPGSPKNGKTSAMGIRKNKSSLSLKQRNLSISSPDGSDASIGTPLSTTFSITGRKPSNAGLAMPTPSIPTFNVDGLPSGGMHLFESDIHSPFSPGSPSPAITNAPIPLEPCPDSYLLRPFWLMRCFYQTIAHPRGGYLSTKLFIPRDVWRVKGVKLKNIEDKIANCDMLTAALQKLASVDTNDADAVLEEMQSLELVLDQVQTQLAKKLGNDVGVQSVTALFRDATTVGEGAASADGVGKHGSQDHAHKGAVAQGKSYLASWRKLRSKNSGVNLVGMAGGAKSAEVPKDTLVMSTVPMTNLPSIRFAKRDISGLVFEGPNAGYMGSLARLFDAVQILDQIARQVEDPGLKYSSPTHVGLELSTRHAAEFFGFYICRFVLQDVTMMLDKFIKRGSEWVLV</sequence>
<dbReference type="InterPro" id="IPR036181">
    <property type="entry name" value="MIT_dom_sf"/>
</dbReference>
<feature type="compositionally biased region" description="Low complexity" evidence="2">
    <location>
        <begin position="18"/>
        <end position="35"/>
    </location>
</feature>
<feature type="compositionally biased region" description="Basic and acidic residues" evidence="2">
    <location>
        <begin position="332"/>
        <end position="354"/>
    </location>
</feature>
<dbReference type="Pfam" id="PF04212">
    <property type="entry name" value="MIT"/>
    <property type="match status" value="1"/>
</dbReference>
<dbReference type="RefSeq" id="XP_043174731.1">
    <property type="nucleotide sequence ID" value="XM_043318796.1"/>
</dbReference>
<feature type="compositionally biased region" description="Low complexity" evidence="2">
    <location>
        <begin position="132"/>
        <end position="147"/>
    </location>
</feature>
<feature type="region of interest" description="Disordered" evidence="2">
    <location>
        <begin position="520"/>
        <end position="578"/>
    </location>
</feature>
<dbReference type="PANTHER" id="PTHR37327">
    <property type="entry name" value="CHROMOSOME 1, WHOLE GENOME SHOTGUN SEQUENCE"/>
    <property type="match status" value="1"/>
</dbReference>
<keyword evidence="5" id="KW-1185">Reference proteome</keyword>
<feature type="coiled-coil region" evidence="1">
    <location>
        <begin position="674"/>
        <end position="742"/>
    </location>
</feature>
<comment type="caution">
    <text evidence="4">The sequence shown here is derived from an EMBL/GenBank/DDBJ whole genome shotgun (WGS) entry which is preliminary data.</text>
</comment>
<reference evidence="4" key="1">
    <citation type="submission" date="2021-05" db="EMBL/GenBank/DDBJ databases">
        <authorList>
            <person name="Stam R."/>
        </authorList>
    </citation>
    <scope>NUCLEOTIDE SEQUENCE</scope>
    <source>
        <strain evidence="4">CS162</strain>
    </source>
</reference>
<feature type="compositionally biased region" description="Low complexity" evidence="2">
    <location>
        <begin position="611"/>
        <end position="627"/>
    </location>
</feature>
<dbReference type="EMBL" id="CAJRGZ010000030">
    <property type="protein sequence ID" value="CAG5184932.1"/>
    <property type="molecule type" value="Genomic_DNA"/>
</dbReference>
<dbReference type="OrthoDB" id="2245455at2759"/>
<evidence type="ECO:0000256" key="2">
    <source>
        <dbReference type="SAM" id="MobiDB-lite"/>
    </source>
</evidence>
<evidence type="ECO:0000313" key="4">
    <source>
        <dbReference type="EMBL" id="CAG5184932.1"/>
    </source>
</evidence>
<dbReference type="PANTHER" id="PTHR37327:SF1">
    <property type="entry name" value="MICROTUBULE INTERACTING AND TRANSPORT DOMAIN-CONTAINING PROTEIN"/>
    <property type="match status" value="1"/>
</dbReference>
<feature type="compositionally biased region" description="Low complexity" evidence="2">
    <location>
        <begin position="42"/>
        <end position="70"/>
    </location>
</feature>
<feature type="region of interest" description="Disordered" evidence="2">
    <location>
        <begin position="758"/>
        <end position="784"/>
    </location>
</feature>
<feature type="compositionally biased region" description="Low complexity" evidence="2">
    <location>
        <begin position="112"/>
        <end position="122"/>
    </location>
</feature>
<feature type="compositionally biased region" description="Low complexity" evidence="2">
    <location>
        <begin position="762"/>
        <end position="778"/>
    </location>
</feature>
<feature type="compositionally biased region" description="Polar residues" evidence="2">
    <location>
        <begin position="855"/>
        <end position="870"/>
    </location>
</feature>
<accession>A0A8J2N6Z2</accession>
<evidence type="ECO:0000313" key="5">
    <source>
        <dbReference type="Proteomes" id="UP000676310"/>
    </source>
</evidence>
<feature type="compositionally biased region" description="Low complexity" evidence="2">
    <location>
        <begin position="812"/>
        <end position="823"/>
    </location>
</feature>